<proteinExistence type="predicted"/>
<feature type="transmembrane region" description="Helical" evidence="1">
    <location>
        <begin position="76"/>
        <end position="97"/>
    </location>
</feature>
<reference evidence="2" key="1">
    <citation type="submission" date="2014-04" db="EMBL/GenBank/DDBJ databases">
        <title>In planta biocontrol of soil-borne Fusarium wilt of banana through a plant endophytic bacterium, Burkholderia cenocepacia 869T2.</title>
        <authorList>
            <person name="Ho Y.-N."/>
            <person name="Chiang H.-M."/>
            <person name="Chao C.-P."/>
            <person name="Su C.-C."/>
            <person name="Hsu H.-F."/>
            <person name="Guo C.-T."/>
            <person name="Hsieh J.-L."/>
            <person name="Huang C.-C."/>
        </authorList>
    </citation>
    <scope>NUCLEOTIDE SEQUENCE [LARGE SCALE GENOMIC DNA]</scope>
    <source>
        <strain evidence="2">869T2</strain>
    </source>
</reference>
<organism evidence="2">
    <name type="scientific">Burkholderia cenocepacia</name>
    <dbReference type="NCBI Taxonomy" id="95486"/>
    <lineage>
        <taxon>Bacteria</taxon>
        <taxon>Pseudomonadati</taxon>
        <taxon>Pseudomonadota</taxon>
        <taxon>Betaproteobacteria</taxon>
        <taxon>Burkholderiales</taxon>
        <taxon>Burkholderiaceae</taxon>
        <taxon>Burkholderia</taxon>
        <taxon>Burkholderia cepacia complex</taxon>
    </lineage>
</organism>
<comment type="caution">
    <text evidence="2">The sequence shown here is derived from an EMBL/GenBank/DDBJ whole genome shotgun (WGS) entry which is preliminary data.</text>
</comment>
<keyword evidence="1" id="KW-1133">Transmembrane helix</keyword>
<dbReference type="OrthoDB" id="4808534at2"/>
<dbReference type="AlphaFoldDB" id="A0A071MCQ1"/>
<dbReference type="EMBL" id="JJOA01000013">
    <property type="protein sequence ID" value="KEA58612.1"/>
    <property type="molecule type" value="Genomic_DNA"/>
</dbReference>
<feature type="transmembrane region" description="Helical" evidence="1">
    <location>
        <begin position="42"/>
        <end position="64"/>
    </location>
</feature>
<evidence type="ECO:0000313" key="2">
    <source>
        <dbReference type="EMBL" id="KEA58612.1"/>
    </source>
</evidence>
<gene>
    <name evidence="2" type="ORF">DT99_15770</name>
</gene>
<accession>A0A071MCQ1</accession>
<keyword evidence="1" id="KW-0472">Membrane</keyword>
<sequence length="165" mass="16686">MEQTGSSALARAPHRAGPLAGADASAATLVEVWGDTVATKHLAWSVLLGIAISLGAFEIGRVVLASFVHDVAIARAYAMLIGLGGCLLAGTICAVLFKPKRTVIEHAAGGAERDAALRQLAEASGGLGSASDLSASARAEMEELGLLDLFASYDASSGRARAGGR</sequence>
<evidence type="ECO:0000256" key="1">
    <source>
        <dbReference type="SAM" id="Phobius"/>
    </source>
</evidence>
<protein>
    <submittedName>
        <fullName evidence="2">Uncharacterized protein</fullName>
    </submittedName>
</protein>
<name>A0A071MCQ1_9BURK</name>
<keyword evidence="1" id="KW-0812">Transmembrane</keyword>